<dbReference type="Proteomes" id="UP000317901">
    <property type="component" value="Unassembled WGS sequence"/>
</dbReference>
<name>A0A5C5PZS4_9PSED</name>
<gene>
    <name evidence="3" type="ORF">FJD37_08080</name>
    <name evidence="2" type="ORF">FJD38_02135</name>
</gene>
<dbReference type="AlphaFoldDB" id="A0A5C5PZS4"/>
<comment type="caution">
    <text evidence="3">The sequence shown here is derived from an EMBL/GenBank/DDBJ whole genome shotgun (WGS) entry which is preliminary data.</text>
</comment>
<protein>
    <submittedName>
        <fullName evidence="3">Uncharacterized protein</fullName>
    </submittedName>
</protein>
<accession>A0A5C5PZS4</accession>
<dbReference type="EMBL" id="VFIP01000011">
    <property type="protein sequence ID" value="TWR96527.1"/>
    <property type="molecule type" value="Genomic_DNA"/>
</dbReference>
<evidence type="ECO:0000313" key="3">
    <source>
        <dbReference type="EMBL" id="TWR96527.1"/>
    </source>
</evidence>
<reference evidence="4 5" key="1">
    <citation type="submission" date="2019-06" db="EMBL/GenBank/DDBJ databases">
        <title>Pseudomonas bimorpha sp. nov. isolated from bovine raw milk and skim milk concentrate.</title>
        <authorList>
            <person name="Hofmann K."/>
            <person name="Huptas C."/>
            <person name="Doll E."/>
            <person name="Scherer S."/>
            <person name="Wenning M."/>
        </authorList>
    </citation>
    <scope>NUCLEOTIDE SEQUENCE [LARGE SCALE GENOMIC DNA]</scope>
    <source>
        <strain evidence="2 5">DSM 108989</strain>
        <strain evidence="3 4">DSM 108990</strain>
    </source>
</reference>
<dbReference type="Proteomes" id="UP000318428">
    <property type="component" value="Unassembled WGS sequence"/>
</dbReference>
<keyword evidence="1" id="KW-0472">Membrane</keyword>
<keyword evidence="5" id="KW-1185">Reference proteome</keyword>
<dbReference type="EMBL" id="VFIO01000001">
    <property type="protein sequence ID" value="TWR92443.1"/>
    <property type="molecule type" value="Genomic_DNA"/>
</dbReference>
<evidence type="ECO:0000313" key="5">
    <source>
        <dbReference type="Proteomes" id="UP000318428"/>
    </source>
</evidence>
<sequence>MVSVSEFQSVFIPIVCGMLLLTLGFTFRERPSGFGVLMIWCGMLLIFGTIVFKILAKLND</sequence>
<dbReference type="OrthoDB" id="6945512at2"/>
<feature type="transmembrane region" description="Helical" evidence="1">
    <location>
        <begin position="7"/>
        <end position="27"/>
    </location>
</feature>
<keyword evidence="1" id="KW-1133">Transmembrane helix</keyword>
<keyword evidence="1" id="KW-0812">Transmembrane</keyword>
<organism evidence="3 4">
    <name type="scientific">Pseudomonas saxonica</name>
    <dbReference type="NCBI Taxonomy" id="2600598"/>
    <lineage>
        <taxon>Bacteria</taxon>
        <taxon>Pseudomonadati</taxon>
        <taxon>Pseudomonadota</taxon>
        <taxon>Gammaproteobacteria</taxon>
        <taxon>Pseudomonadales</taxon>
        <taxon>Pseudomonadaceae</taxon>
        <taxon>Pseudomonas</taxon>
    </lineage>
</organism>
<evidence type="ECO:0000313" key="4">
    <source>
        <dbReference type="Proteomes" id="UP000317901"/>
    </source>
</evidence>
<proteinExistence type="predicted"/>
<feature type="transmembrane region" description="Helical" evidence="1">
    <location>
        <begin position="33"/>
        <end position="56"/>
    </location>
</feature>
<evidence type="ECO:0000313" key="2">
    <source>
        <dbReference type="EMBL" id="TWR92443.1"/>
    </source>
</evidence>
<dbReference type="RefSeq" id="WP_122784502.1">
    <property type="nucleotide sequence ID" value="NZ_CP142033.1"/>
</dbReference>
<evidence type="ECO:0000256" key="1">
    <source>
        <dbReference type="SAM" id="Phobius"/>
    </source>
</evidence>